<reference evidence="1 2" key="1">
    <citation type="submission" date="2009-12" db="EMBL/GenBank/DDBJ databases">
        <authorList>
            <person name="Shrivastava S."/>
            <person name="Madupu R."/>
            <person name="Durkin A.S."/>
            <person name="Torralba M."/>
            <person name="Methe B."/>
            <person name="Sutton G.G."/>
            <person name="Strausberg R.L."/>
            <person name="Nelson K.E."/>
        </authorList>
    </citation>
    <scope>NUCLEOTIDE SEQUENCE [LARGE SCALE GENOMIC DNA]</scope>
    <source>
        <strain evidence="1 2">W5455</strain>
    </source>
</reference>
<accession>A0ABP2HRB5</accession>
<gene>
    <name evidence="1" type="ORF">HMPREF7215_2790</name>
</gene>
<protein>
    <submittedName>
        <fullName evidence="1">Uncharacterized protein</fullName>
    </submittedName>
</protein>
<name>A0ABP2HRB5_9BACT</name>
<comment type="caution">
    <text evidence="1">The sequence shown here is derived from an EMBL/GenBank/DDBJ whole genome shotgun (WGS) entry which is preliminary data.</text>
</comment>
<dbReference type="EMBL" id="ADFP01000106">
    <property type="protein sequence ID" value="EFB89919.1"/>
    <property type="molecule type" value="Genomic_DNA"/>
</dbReference>
<evidence type="ECO:0000313" key="1">
    <source>
        <dbReference type="EMBL" id="EFB89919.1"/>
    </source>
</evidence>
<evidence type="ECO:0000313" key="2">
    <source>
        <dbReference type="Proteomes" id="UP000006462"/>
    </source>
</evidence>
<dbReference type="Proteomes" id="UP000006462">
    <property type="component" value="Unassembled WGS sequence"/>
</dbReference>
<proteinExistence type="predicted"/>
<organism evidence="1 2">
    <name type="scientific">Pyramidobacter piscolens W5455</name>
    <dbReference type="NCBI Taxonomy" id="352165"/>
    <lineage>
        <taxon>Bacteria</taxon>
        <taxon>Thermotogati</taxon>
        <taxon>Synergistota</taxon>
        <taxon>Synergistia</taxon>
        <taxon>Synergistales</taxon>
        <taxon>Dethiosulfovibrionaceae</taxon>
        <taxon>Pyramidobacter</taxon>
    </lineage>
</organism>
<sequence>MTPLFLLDALEKRLNGVFANVSFPDADGADLGIHVYQMALPSPRQAEIVPRDEEAPPPDLDDYVPLNDGGYTVAQAKRIFPCAVIRPLAYQFGDAGKDEEDSLGVVVTVGAFESSDDNAEGGRIVVTLLEKIRYSLEESPVLDGKYECGAPASWELLGDDTRPYWFGEMVTSWTVRRAERLPDPEEDFRVGFYPTERNLPWQNK</sequence>
<keyword evidence="2" id="KW-1185">Reference proteome</keyword>
<dbReference type="RefSeq" id="WP_009165636.1">
    <property type="nucleotide sequence ID" value="NZ_ADFP01000106.1"/>
</dbReference>